<feature type="transmembrane region" description="Helical" evidence="6">
    <location>
        <begin position="12"/>
        <end position="34"/>
    </location>
</feature>
<keyword evidence="5 6" id="KW-0472">Membrane</keyword>
<evidence type="ECO:0000313" key="8">
    <source>
        <dbReference type="Proteomes" id="UP001200110"/>
    </source>
</evidence>
<protein>
    <recommendedName>
        <fullName evidence="6">Probable membrane transporter protein</fullName>
    </recommendedName>
</protein>
<dbReference type="InterPro" id="IPR002781">
    <property type="entry name" value="TM_pro_TauE-like"/>
</dbReference>
<feature type="transmembrane region" description="Helical" evidence="6">
    <location>
        <begin position="104"/>
        <end position="121"/>
    </location>
</feature>
<dbReference type="PANTHER" id="PTHR43701">
    <property type="entry name" value="MEMBRANE TRANSPORTER PROTEIN MJ0441-RELATED"/>
    <property type="match status" value="1"/>
</dbReference>
<evidence type="ECO:0000256" key="6">
    <source>
        <dbReference type="RuleBase" id="RU363041"/>
    </source>
</evidence>
<keyword evidence="3 6" id="KW-0812">Transmembrane</keyword>
<feature type="transmembrane region" description="Helical" evidence="6">
    <location>
        <begin position="227"/>
        <end position="256"/>
    </location>
</feature>
<reference evidence="7 8" key="1">
    <citation type="submission" date="2022-01" db="EMBL/GenBank/DDBJ databases">
        <authorList>
            <person name="Huang Y."/>
        </authorList>
    </citation>
    <scope>NUCLEOTIDE SEQUENCE [LARGE SCALE GENOMIC DNA]</scope>
    <source>
        <strain evidence="7 8">HY366</strain>
    </source>
</reference>
<evidence type="ECO:0000256" key="1">
    <source>
        <dbReference type="ARBA" id="ARBA00004141"/>
    </source>
</evidence>
<proteinExistence type="inferred from homology"/>
<dbReference type="RefSeq" id="WP_236999499.1">
    <property type="nucleotide sequence ID" value="NZ_JAKKOR010000013.1"/>
</dbReference>
<feature type="transmembrane region" description="Helical" evidence="6">
    <location>
        <begin position="151"/>
        <end position="179"/>
    </location>
</feature>
<comment type="similarity">
    <text evidence="2 6">Belongs to the 4-toluene sulfonate uptake permease (TSUP) (TC 2.A.102) family.</text>
</comment>
<dbReference type="PANTHER" id="PTHR43701:SF2">
    <property type="entry name" value="MEMBRANE TRANSPORTER PROTEIN YJNA-RELATED"/>
    <property type="match status" value="1"/>
</dbReference>
<keyword evidence="8" id="KW-1185">Reference proteome</keyword>
<evidence type="ECO:0000256" key="3">
    <source>
        <dbReference type="ARBA" id="ARBA00022692"/>
    </source>
</evidence>
<gene>
    <name evidence="7" type="ORF">L5G33_17755</name>
</gene>
<evidence type="ECO:0000256" key="5">
    <source>
        <dbReference type="ARBA" id="ARBA00023136"/>
    </source>
</evidence>
<accession>A0ABS9IXK1</accession>
<keyword evidence="4 6" id="KW-1133">Transmembrane helix</keyword>
<evidence type="ECO:0000256" key="4">
    <source>
        <dbReference type="ARBA" id="ARBA00022989"/>
    </source>
</evidence>
<feature type="transmembrane region" description="Helical" evidence="6">
    <location>
        <begin position="75"/>
        <end position="97"/>
    </location>
</feature>
<evidence type="ECO:0000256" key="2">
    <source>
        <dbReference type="ARBA" id="ARBA00009142"/>
    </source>
</evidence>
<keyword evidence="6" id="KW-1003">Cell membrane</keyword>
<comment type="subcellular location">
    <subcellularLocation>
        <location evidence="6">Cell membrane</location>
        <topology evidence="6">Multi-pass membrane protein</topology>
    </subcellularLocation>
    <subcellularLocation>
        <location evidence="1">Membrane</location>
        <topology evidence="1">Multi-pass membrane protein</topology>
    </subcellularLocation>
</comment>
<dbReference type="EMBL" id="JAKKOR010000013">
    <property type="protein sequence ID" value="MCF8590303.1"/>
    <property type="molecule type" value="Genomic_DNA"/>
</dbReference>
<sequence length="268" mass="26737">MKNAEWTGVEAGIGFTGGAIGGLLGGGSGVFYVPALERTTTLSRHALHGTAGAANIAVTGVGAAVFAAIGGSVDLRAGAGMALGATVGGLFGARLVVAVPQRPLRWLFVAILVATGVKLILDATGLGLSSGSALISDEMIANLAYTIPVSLAFGAVIGAWAAGMGLGGGLLAVPVLMLFFGSDLPTAEGTSLLMFFPNAIVGTYGHMRQGTVDRRLATILNLGALPGAAVGVLCALAVDAAVLSIIFAAFAMVIAVREVRRLIGDLHT</sequence>
<organism evidence="7 8">
    <name type="scientific">Gordonia liuliyuniae</name>
    <dbReference type="NCBI Taxonomy" id="2911517"/>
    <lineage>
        <taxon>Bacteria</taxon>
        <taxon>Bacillati</taxon>
        <taxon>Actinomycetota</taxon>
        <taxon>Actinomycetes</taxon>
        <taxon>Mycobacteriales</taxon>
        <taxon>Gordoniaceae</taxon>
        <taxon>Gordonia</taxon>
    </lineage>
</organism>
<name>A0ABS9IXK1_9ACTN</name>
<evidence type="ECO:0000313" key="7">
    <source>
        <dbReference type="EMBL" id="MCF8590303.1"/>
    </source>
</evidence>
<dbReference type="Proteomes" id="UP001200110">
    <property type="component" value="Unassembled WGS sequence"/>
</dbReference>
<comment type="caution">
    <text evidence="7">The sequence shown here is derived from an EMBL/GenBank/DDBJ whole genome shotgun (WGS) entry which is preliminary data.</text>
</comment>
<dbReference type="Pfam" id="PF01925">
    <property type="entry name" value="TauE"/>
    <property type="match status" value="2"/>
</dbReference>
<dbReference type="InterPro" id="IPR051598">
    <property type="entry name" value="TSUP/Inactive_protease-like"/>
</dbReference>
<feature type="transmembrane region" description="Helical" evidence="6">
    <location>
        <begin position="46"/>
        <end position="69"/>
    </location>
</feature>